<evidence type="ECO:0000256" key="8">
    <source>
        <dbReference type="ARBA" id="ARBA00023180"/>
    </source>
</evidence>
<feature type="repeat" description="TNFR-Cys" evidence="9">
    <location>
        <begin position="108"/>
        <end position="149"/>
    </location>
</feature>
<evidence type="ECO:0000256" key="7">
    <source>
        <dbReference type="ARBA" id="ARBA00023170"/>
    </source>
</evidence>
<feature type="chain" id="PRO_5029893173" description="TNFR-Cys domain-containing protein" evidence="12">
    <location>
        <begin position="30"/>
        <end position="459"/>
    </location>
</feature>
<evidence type="ECO:0000313" key="14">
    <source>
        <dbReference type="EnsemblMetazoa" id="XP_030836416"/>
    </source>
</evidence>
<feature type="domain" description="TNFR-Cys" evidence="13">
    <location>
        <begin position="108"/>
        <end position="149"/>
    </location>
</feature>
<dbReference type="GO" id="GO:0043123">
    <property type="term" value="P:positive regulation of canonical NF-kappaB signal transduction"/>
    <property type="evidence" value="ECO:0000318"/>
    <property type="project" value="GO_Central"/>
</dbReference>
<keyword evidence="2 11" id="KW-0812">Transmembrane</keyword>
<evidence type="ECO:0000313" key="15">
    <source>
        <dbReference type="Proteomes" id="UP000007110"/>
    </source>
</evidence>
<dbReference type="AlphaFoldDB" id="A0A7M7NH52"/>
<organism evidence="14 15">
    <name type="scientific">Strongylocentrotus purpuratus</name>
    <name type="common">Purple sea urchin</name>
    <dbReference type="NCBI Taxonomy" id="7668"/>
    <lineage>
        <taxon>Eukaryota</taxon>
        <taxon>Metazoa</taxon>
        <taxon>Echinodermata</taxon>
        <taxon>Eleutherozoa</taxon>
        <taxon>Echinozoa</taxon>
        <taxon>Echinoidea</taxon>
        <taxon>Euechinoidea</taxon>
        <taxon>Echinacea</taxon>
        <taxon>Camarodonta</taxon>
        <taxon>Echinidea</taxon>
        <taxon>Strongylocentrotidae</taxon>
        <taxon>Strongylocentrotus</taxon>
    </lineage>
</organism>
<evidence type="ECO:0000256" key="5">
    <source>
        <dbReference type="ARBA" id="ARBA00023136"/>
    </source>
</evidence>
<evidence type="ECO:0000256" key="9">
    <source>
        <dbReference type="PROSITE-ProRule" id="PRU00206"/>
    </source>
</evidence>
<keyword evidence="12" id="KW-0732">Signal</keyword>
<keyword evidence="5 11" id="KW-0472">Membrane</keyword>
<dbReference type="PROSITE" id="PS50050">
    <property type="entry name" value="TNFR_NGFR_2"/>
    <property type="match status" value="1"/>
</dbReference>
<dbReference type="Gene3D" id="2.10.50.10">
    <property type="entry name" value="Tumor Necrosis Factor Receptor, subunit A, domain 2"/>
    <property type="match status" value="1"/>
</dbReference>
<keyword evidence="3" id="KW-0677">Repeat</keyword>
<evidence type="ECO:0000256" key="2">
    <source>
        <dbReference type="ARBA" id="ARBA00022692"/>
    </source>
</evidence>
<keyword evidence="4 11" id="KW-1133">Transmembrane helix</keyword>
<feature type="region of interest" description="Disordered" evidence="10">
    <location>
        <begin position="295"/>
        <end position="384"/>
    </location>
</feature>
<keyword evidence="7" id="KW-0675">Receptor</keyword>
<evidence type="ECO:0000256" key="6">
    <source>
        <dbReference type="ARBA" id="ARBA00023157"/>
    </source>
</evidence>
<evidence type="ECO:0000259" key="13">
    <source>
        <dbReference type="PROSITE" id="PS50050"/>
    </source>
</evidence>
<feature type="region of interest" description="Disordered" evidence="10">
    <location>
        <begin position="178"/>
        <end position="235"/>
    </location>
</feature>
<dbReference type="InterPro" id="IPR001368">
    <property type="entry name" value="TNFR/NGFR_Cys_rich_reg"/>
</dbReference>
<feature type="region of interest" description="Disordered" evidence="10">
    <location>
        <begin position="36"/>
        <end position="60"/>
    </location>
</feature>
<feature type="disulfide bond" evidence="9">
    <location>
        <begin position="131"/>
        <end position="149"/>
    </location>
</feature>
<evidence type="ECO:0000256" key="11">
    <source>
        <dbReference type="SAM" id="Phobius"/>
    </source>
</evidence>
<accession>A0A7M7NH52</accession>
<keyword evidence="8" id="KW-0325">Glycoprotein</keyword>
<dbReference type="GO" id="GO:0005886">
    <property type="term" value="C:plasma membrane"/>
    <property type="evidence" value="ECO:0000318"/>
    <property type="project" value="GO_Central"/>
</dbReference>
<dbReference type="Proteomes" id="UP000007110">
    <property type="component" value="Unassembled WGS sequence"/>
</dbReference>
<keyword evidence="15" id="KW-1185">Reference proteome</keyword>
<comment type="subcellular location">
    <subcellularLocation>
        <location evidence="1">Membrane</location>
        <topology evidence="1">Single-pass membrane protein</topology>
    </subcellularLocation>
</comment>
<feature type="compositionally biased region" description="Polar residues" evidence="10">
    <location>
        <begin position="346"/>
        <end position="366"/>
    </location>
</feature>
<dbReference type="EnsemblMetazoa" id="XM_030980556">
    <property type="protein sequence ID" value="XP_030836416"/>
    <property type="gene ID" value="LOC100893152"/>
</dbReference>
<reference evidence="15" key="1">
    <citation type="submission" date="2015-02" db="EMBL/GenBank/DDBJ databases">
        <title>Genome sequencing for Strongylocentrotus purpuratus.</title>
        <authorList>
            <person name="Murali S."/>
            <person name="Liu Y."/>
            <person name="Vee V."/>
            <person name="English A."/>
            <person name="Wang M."/>
            <person name="Skinner E."/>
            <person name="Han Y."/>
            <person name="Muzny D.M."/>
            <person name="Worley K.C."/>
            <person name="Gibbs R.A."/>
        </authorList>
    </citation>
    <scope>NUCLEOTIDE SEQUENCE</scope>
</reference>
<name>A0A7M7NH52_STRPU</name>
<evidence type="ECO:0000256" key="10">
    <source>
        <dbReference type="SAM" id="MobiDB-lite"/>
    </source>
</evidence>
<dbReference type="GO" id="GO:0046330">
    <property type="term" value="P:positive regulation of JNK cascade"/>
    <property type="evidence" value="ECO:0000318"/>
    <property type="project" value="GO_Central"/>
</dbReference>
<evidence type="ECO:0000256" key="4">
    <source>
        <dbReference type="ARBA" id="ARBA00022989"/>
    </source>
</evidence>
<comment type="caution">
    <text evidence="9">Lacks conserved residue(s) required for the propagation of feature annotation.</text>
</comment>
<feature type="disulfide bond" evidence="9">
    <location>
        <begin position="128"/>
        <end position="141"/>
    </location>
</feature>
<reference evidence="14" key="2">
    <citation type="submission" date="2021-01" db="UniProtKB">
        <authorList>
            <consortium name="EnsemblMetazoa"/>
        </authorList>
    </citation>
    <scope>IDENTIFICATION</scope>
</reference>
<evidence type="ECO:0000256" key="1">
    <source>
        <dbReference type="ARBA" id="ARBA00004167"/>
    </source>
</evidence>
<dbReference type="SUPFAM" id="SSF57184">
    <property type="entry name" value="Growth factor receptor domain"/>
    <property type="match status" value="1"/>
</dbReference>
<dbReference type="PANTHER" id="PTHR12120">
    <property type="entry name" value="TNFR-CYS DOMAIN-CONTAINING PROTEIN"/>
    <property type="match status" value="1"/>
</dbReference>
<protein>
    <recommendedName>
        <fullName evidence="13">TNFR-Cys domain-containing protein</fullName>
    </recommendedName>
</protein>
<dbReference type="OrthoDB" id="9990004at2759"/>
<dbReference type="InterPro" id="IPR047526">
    <property type="entry name" value="TNR19/27/EDAR"/>
</dbReference>
<evidence type="ECO:0000256" key="12">
    <source>
        <dbReference type="SAM" id="SignalP"/>
    </source>
</evidence>
<dbReference type="GO" id="GO:0038023">
    <property type="term" value="F:signaling receptor activity"/>
    <property type="evidence" value="ECO:0000318"/>
    <property type="project" value="GO_Central"/>
</dbReference>
<dbReference type="KEGG" id="spu:100893152"/>
<dbReference type="OMA" id="AVIERTC"/>
<feature type="transmembrane region" description="Helical" evidence="11">
    <location>
        <begin position="245"/>
        <end position="268"/>
    </location>
</feature>
<dbReference type="RefSeq" id="XP_030836416.1">
    <property type="nucleotide sequence ID" value="XM_030980556.1"/>
</dbReference>
<dbReference type="PROSITE" id="PS00652">
    <property type="entry name" value="TNFR_NGFR_1"/>
    <property type="match status" value="2"/>
</dbReference>
<dbReference type="InterPro" id="IPR009030">
    <property type="entry name" value="Growth_fac_rcpt_cys_sf"/>
</dbReference>
<evidence type="ECO:0000256" key="3">
    <source>
        <dbReference type="ARBA" id="ARBA00022737"/>
    </source>
</evidence>
<keyword evidence="6 9" id="KW-1015">Disulfide bond</keyword>
<sequence length="459" mass="50334">MMDKTRENALRTWIFLLVIFLIILHCGSADEDQHETESKAAVSMIPDQGPRRAERDVSQSNPNDCYPDEYFSDYYWKCIGCTRCSRGTQHDPQEPCGNGRGQEAHCTPCDEGYYQSHEGIAVLTCRPCLTCDQRAVIERTCSRQRNTLCGKCQKGWYYNETNACVECTERDLADPTNEDCYVKPDPTPGPNLTPTGPQSGPGPNPDLSTRAPVPTVDGASSEPLPIKPAQGKAVNPQTQNALRDWHVGLICVAVAASLVVLMAGFILYKLKNKKRKDVPPPANVHEMENLYVGPDEQKHNHHRPGPSGPPSDEANNPMGGLMPPSSHLDPATESIPGPPEGLPVDTSINQDGHPTRNFVTTDTTHVPQPGPEDLSNDGPPSNFHSLKSFQPGDYIAGFQVPARHADVSQSPDEMVDPCAQMVDPCDQVTRYEDQSLQSGFKSLSSFLHHNTPGSPHRLI</sequence>
<dbReference type="GeneID" id="100893152"/>
<proteinExistence type="predicted"/>
<dbReference type="InParanoid" id="A0A7M7NH52"/>
<feature type="signal peptide" evidence="12">
    <location>
        <begin position="1"/>
        <end position="29"/>
    </location>
</feature>
<dbReference type="PANTHER" id="PTHR12120:SF10">
    <property type="entry name" value="TNFR-CYS DOMAIN-CONTAINING PROTEIN"/>
    <property type="match status" value="1"/>
</dbReference>